<reference evidence="4 5" key="2">
    <citation type="submission" date="2018-11" db="EMBL/GenBank/DDBJ databases">
        <title>Genomic Encyclopedia of Type Strains, Phase IV (KMG-IV): sequencing the most valuable type-strain genomes for metagenomic binning, comparative biology and taxonomic classification.</title>
        <authorList>
            <person name="Goeker M."/>
        </authorList>
    </citation>
    <scope>NUCLEOTIDE SEQUENCE [LARGE SCALE GENOMIC DNA]</scope>
    <source>
        <strain evidence="4 5">DSM 25797</strain>
    </source>
</reference>
<evidence type="ECO:0000313" key="3">
    <source>
        <dbReference type="EMBL" id="QIM65445.1"/>
    </source>
</evidence>
<dbReference type="EMBL" id="CP015029">
    <property type="protein sequence ID" value="QIM65445.1"/>
    <property type="molecule type" value="Genomic_DNA"/>
</dbReference>
<keyword evidence="1" id="KW-0732">Signal</keyword>
<proteinExistence type="predicted"/>
<feature type="domain" description="Transglycosylase SLT" evidence="2">
    <location>
        <begin position="42"/>
        <end position="352"/>
    </location>
</feature>
<evidence type="ECO:0000313" key="4">
    <source>
        <dbReference type="EMBL" id="RPE96111.1"/>
    </source>
</evidence>
<dbReference type="Gene3D" id="1.10.530.10">
    <property type="match status" value="1"/>
</dbReference>
<dbReference type="InterPro" id="IPR011970">
    <property type="entry name" value="MltB_2"/>
</dbReference>
<dbReference type="Gene3D" id="1.10.8.350">
    <property type="entry name" value="Bacterial muramidase"/>
    <property type="match status" value="1"/>
</dbReference>
<dbReference type="GO" id="GO:0008933">
    <property type="term" value="F:peptidoglycan lytic transglycosylase activity"/>
    <property type="evidence" value="ECO:0007669"/>
    <property type="project" value="TreeGrafter"/>
</dbReference>
<dbReference type="InterPro" id="IPR023346">
    <property type="entry name" value="Lysozyme-like_dom_sf"/>
</dbReference>
<dbReference type="Proteomes" id="UP000276901">
    <property type="component" value="Unassembled WGS sequence"/>
</dbReference>
<dbReference type="CDD" id="cd13399">
    <property type="entry name" value="Slt35-like"/>
    <property type="match status" value="1"/>
</dbReference>
<dbReference type="PROSITE" id="PS51257">
    <property type="entry name" value="PROKAR_LIPOPROTEIN"/>
    <property type="match status" value="1"/>
</dbReference>
<evidence type="ECO:0000313" key="6">
    <source>
        <dbReference type="Proteomes" id="UP000502287"/>
    </source>
</evidence>
<sequence length="359" mass="40502">MKKMAKILPLVVLMLASCAENTHYTAVPMDATYQKERSYHHFNDYVVFLKKKAAGAGVSDNTLNAHMGIQYVARAIELDQKQAARKRDPNLPPPPPNPHGVTNYLNKVLTQAKVNAAVERWWEYQPQLTKASQQYGVQKEYIMALWGMESSFGRYQGNFDVLSVLATLAFDGRREKLFTQEFVNAMKMLQNGTLTRGEMKGSWAGAMGQTQFMPTSYLKYAADGDNDGKKDIWTNQYDAFASIASYLSTVGWDDKLPWGVEVKLSQPIDLVFSGIDANKAKNLAQWQALGVYIAYPNGRETEKWHALHNAKLWLVRPDKEAGRAFLVSNNFRTILDWNKSNNFAVSIGKFADRILQGVQ</sequence>
<dbReference type="NCBIfam" id="TIGR02283">
    <property type="entry name" value="MltB_2"/>
    <property type="match status" value="1"/>
</dbReference>
<dbReference type="FunFam" id="1.10.8.350:FF:000001">
    <property type="entry name" value="Lytic murein transglycosylase B"/>
    <property type="match status" value="1"/>
</dbReference>
<evidence type="ECO:0000259" key="2">
    <source>
        <dbReference type="Pfam" id="PF13406"/>
    </source>
</evidence>
<dbReference type="InterPro" id="IPR043426">
    <property type="entry name" value="MltB-like"/>
</dbReference>
<dbReference type="InterPro" id="IPR031304">
    <property type="entry name" value="SLT_2"/>
</dbReference>
<organism evidence="3 6">
    <name type="scientific">Frederiksenia canicola</name>
    <dbReference type="NCBI Taxonomy" id="123824"/>
    <lineage>
        <taxon>Bacteria</taxon>
        <taxon>Pseudomonadati</taxon>
        <taxon>Pseudomonadota</taxon>
        <taxon>Gammaproteobacteria</taxon>
        <taxon>Pasteurellales</taxon>
        <taxon>Pasteurellaceae</taxon>
        <taxon>Frederiksenia</taxon>
    </lineage>
</organism>
<dbReference type="Pfam" id="PF13406">
    <property type="entry name" value="SLT_2"/>
    <property type="match status" value="1"/>
</dbReference>
<dbReference type="SUPFAM" id="SSF53955">
    <property type="entry name" value="Lysozyme-like"/>
    <property type="match status" value="1"/>
</dbReference>
<dbReference type="KEGG" id="fcl:A4G17_08320"/>
<dbReference type="PANTHER" id="PTHR30163:SF8">
    <property type="entry name" value="LYTIC MUREIN TRANSGLYCOSYLASE"/>
    <property type="match status" value="1"/>
</dbReference>
<dbReference type="GO" id="GO:0009253">
    <property type="term" value="P:peptidoglycan catabolic process"/>
    <property type="evidence" value="ECO:0007669"/>
    <property type="project" value="TreeGrafter"/>
</dbReference>
<evidence type="ECO:0000256" key="1">
    <source>
        <dbReference type="SAM" id="SignalP"/>
    </source>
</evidence>
<reference evidence="3 6" key="1">
    <citation type="submission" date="2016-03" db="EMBL/GenBank/DDBJ databases">
        <authorList>
            <person name="Hansen M.J."/>
            <person name="Bojesen A.M."/>
            <person name="Planet P."/>
        </authorList>
    </citation>
    <scope>NUCLEOTIDE SEQUENCE [LARGE SCALE GENOMIC DNA]</scope>
    <source>
        <strain evidence="3 6">HPA 21</strain>
    </source>
</reference>
<evidence type="ECO:0000313" key="5">
    <source>
        <dbReference type="Proteomes" id="UP000276901"/>
    </source>
</evidence>
<dbReference type="Proteomes" id="UP000502287">
    <property type="component" value="Chromosome"/>
</dbReference>
<accession>A0AAE7C2I5</accession>
<keyword evidence="5" id="KW-1185">Reference proteome</keyword>
<dbReference type="EMBL" id="RKQT01000001">
    <property type="protein sequence ID" value="RPE96111.1"/>
    <property type="molecule type" value="Genomic_DNA"/>
</dbReference>
<dbReference type="AlphaFoldDB" id="A0AAE7C2I5"/>
<feature type="signal peptide" evidence="1">
    <location>
        <begin position="1"/>
        <end position="19"/>
    </location>
</feature>
<dbReference type="RefSeq" id="WP_123956028.1">
    <property type="nucleotide sequence ID" value="NZ_CP015029.1"/>
</dbReference>
<feature type="chain" id="PRO_5042101143" evidence="1">
    <location>
        <begin position="20"/>
        <end position="359"/>
    </location>
</feature>
<gene>
    <name evidence="3" type="ORF">A4G17_08320</name>
    <name evidence="4" type="ORF">EDC49_0495</name>
</gene>
<protein>
    <submittedName>
        <fullName evidence="3">Lytic transglycosylase</fullName>
    </submittedName>
    <submittedName>
        <fullName evidence="4">Membrane-bound lytic murein transglycosylase B</fullName>
    </submittedName>
</protein>
<dbReference type="PANTHER" id="PTHR30163">
    <property type="entry name" value="MEMBRANE-BOUND LYTIC MUREIN TRANSGLYCOSYLASE B"/>
    <property type="match status" value="1"/>
</dbReference>
<name>A0AAE7C2I5_9PAST</name>